<dbReference type="Gene3D" id="3.90.640.90">
    <property type="entry name" value="Anti-proliferative protein, N-terminal domain"/>
    <property type="match status" value="1"/>
</dbReference>
<accession>A0AAD5S7R7</accession>
<keyword evidence="5" id="KW-1185">Reference proteome</keyword>
<evidence type="ECO:0000259" key="3">
    <source>
        <dbReference type="SMART" id="SM00099"/>
    </source>
</evidence>
<name>A0AAD5S7R7_9FUNG</name>
<dbReference type="SUPFAM" id="SSF160696">
    <property type="entry name" value="BTG domain-like"/>
    <property type="match status" value="1"/>
</dbReference>
<dbReference type="Pfam" id="PF07742">
    <property type="entry name" value="BTG"/>
    <property type="match status" value="1"/>
</dbReference>
<dbReference type="AlphaFoldDB" id="A0AAD5S7R7"/>
<evidence type="ECO:0000256" key="2">
    <source>
        <dbReference type="SAM" id="MobiDB-lite"/>
    </source>
</evidence>
<feature type="region of interest" description="Disordered" evidence="2">
    <location>
        <begin position="156"/>
        <end position="217"/>
    </location>
</feature>
<dbReference type="PANTHER" id="PTHR22978">
    <property type="entry name" value="B-CELL TRANSLOCATION GENE"/>
    <property type="match status" value="1"/>
</dbReference>
<protein>
    <submittedName>
        <fullName evidence="4">Protein btg1</fullName>
    </submittedName>
</protein>
<reference evidence="4" key="1">
    <citation type="submission" date="2020-05" db="EMBL/GenBank/DDBJ databases">
        <title>Phylogenomic resolution of chytrid fungi.</title>
        <authorList>
            <person name="Stajich J.E."/>
            <person name="Amses K."/>
            <person name="Simmons R."/>
            <person name="Seto K."/>
            <person name="Myers J."/>
            <person name="Bonds A."/>
            <person name="Quandt C.A."/>
            <person name="Barry K."/>
            <person name="Liu P."/>
            <person name="Grigoriev I."/>
            <person name="Longcore J.E."/>
            <person name="James T.Y."/>
        </authorList>
    </citation>
    <scope>NUCLEOTIDE SEQUENCE</scope>
    <source>
        <strain evidence="4">JEL0318</strain>
    </source>
</reference>
<comment type="similarity">
    <text evidence="1">Belongs to the BTG family.</text>
</comment>
<proteinExistence type="inferred from homology"/>
<dbReference type="SMART" id="SM00099">
    <property type="entry name" value="btg1"/>
    <property type="match status" value="1"/>
</dbReference>
<sequence length="217" mass="23910">MYTEITTASTFLAKYLPHKSTPPDKITTFRDSLTNAMAQKFRDHWDPTNPMKGNGFRSIHCQMGRMDPLVGEAARRSGLRNEDLYFPNELVLWTDPRCVSFRVGDHGGVVVVWEDNTSEEAFGEVKNGGAIVPSQLPTPPPEKQVKDVGYYLHPQHMGGVRPPRSPSMRSTSSVISNASTVSASGTWSPPPSPPQSVGFPGRQQQVGRDYGRAVRAN</sequence>
<dbReference type="InterPro" id="IPR033332">
    <property type="entry name" value="BTG"/>
</dbReference>
<evidence type="ECO:0000256" key="1">
    <source>
        <dbReference type="ARBA" id="ARBA00007989"/>
    </source>
</evidence>
<evidence type="ECO:0000313" key="5">
    <source>
        <dbReference type="Proteomes" id="UP001212841"/>
    </source>
</evidence>
<dbReference type="InterPro" id="IPR002087">
    <property type="entry name" value="Anti_prolifrtn"/>
</dbReference>
<dbReference type="PANTHER" id="PTHR22978:SF22">
    <property type="entry name" value="BTG FAMILY PROTEIN"/>
    <property type="match status" value="1"/>
</dbReference>
<organism evidence="4 5">
    <name type="scientific">Rhizophlyctis rosea</name>
    <dbReference type="NCBI Taxonomy" id="64517"/>
    <lineage>
        <taxon>Eukaryota</taxon>
        <taxon>Fungi</taxon>
        <taxon>Fungi incertae sedis</taxon>
        <taxon>Chytridiomycota</taxon>
        <taxon>Chytridiomycota incertae sedis</taxon>
        <taxon>Chytridiomycetes</taxon>
        <taxon>Rhizophlyctidales</taxon>
        <taxon>Rhizophlyctidaceae</taxon>
        <taxon>Rhizophlyctis</taxon>
    </lineage>
</organism>
<dbReference type="GO" id="GO:0005737">
    <property type="term" value="C:cytoplasm"/>
    <property type="evidence" value="ECO:0007669"/>
    <property type="project" value="TreeGrafter"/>
</dbReference>
<dbReference type="GO" id="GO:0005634">
    <property type="term" value="C:nucleus"/>
    <property type="evidence" value="ECO:0007669"/>
    <property type="project" value="TreeGrafter"/>
</dbReference>
<comment type="caution">
    <text evidence="4">The sequence shown here is derived from an EMBL/GenBank/DDBJ whole genome shotgun (WGS) entry which is preliminary data.</text>
</comment>
<dbReference type="InterPro" id="IPR036054">
    <property type="entry name" value="BTG-like_sf"/>
</dbReference>
<dbReference type="PRINTS" id="PR00310">
    <property type="entry name" value="ANTIPRLFBTG1"/>
</dbReference>
<feature type="domain" description="Anti-proliferative protein" evidence="3">
    <location>
        <begin position="1"/>
        <end position="106"/>
    </location>
</feature>
<dbReference type="Proteomes" id="UP001212841">
    <property type="component" value="Unassembled WGS sequence"/>
</dbReference>
<evidence type="ECO:0000313" key="4">
    <source>
        <dbReference type="EMBL" id="KAJ3048689.1"/>
    </source>
</evidence>
<gene>
    <name evidence="4" type="primary">BTG1</name>
    <name evidence="4" type="ORF">HK097_010307</name>
</gene>
<dbReference type="EMBL" id="JADGJD010000752">
    <property type="protein sequence ID" value="KAJ3048689.1"/>
    <property type="molecule type" value="Genomic_DNA"/>
</dbReference>